<accession>V2X8M3</accession>
<proteinExistence type="predicted"/>
<gene>
    <name evidence="2" type="ORF">Moror_7841</name>
</gene>
<feature type="compositionally biased region" description="Acidic residues" evidence="1">
    <location>
        <begin position="85"/>
        <end position="94"/>
    </location>
</feature>
<keyword evidence="3" id="KW-1185">Reference proteome</keyword>
<evidence type="ECO:0000256" key="1">
    <source>
        <dbReference type="SAM" id="MobiDB-lite"/>
    </source>
</evidence>
<name>V2X8M3_MONRO</name>
<sequence>MTRSKGLMWTHFDKGVKQNSSHYKALCHGCIEKNATATPVLGVEKSMVAHVLKCINASDAAKKLARKIKKGAKENGNTKKRIREEDTDSGDDVEENTKNPTKKRALHTDLISTEISLLRELDASFTDVQVEGIRAQFEKATVSAKFPDGWFENLEVIKLFKMINETARDATPSRQQVGGELLDEVDGGDEESDYEGEETDDEDEEADEVDDDHEAKLFESWYTSKSEIFQQALMQAMDILRPDHKICAPADKYRLKSASIMPLESAMRSFLQECEEYQSTKLLDEQVKSNGQIGAIPVRMVDATHLEYTYCWWPLEIPYSTEEAQKILEDTKWGNVWWASRLRDILEYPESSYEFVGGHAKLPDDLLHATPMTDFYEMNTERFKNDPNCEFFDGNPRCDYTGRHIAFEKGNYKHKFNELFTRPSWLFQSWFGRNQSAGRLRFDGGILYRLPDYGYGTEAIHGVVSNRHNRVGSDDRPLQQSAEPSSWLDCLPVSQQGLPSERSFWSF</sequence>
<comment type="caution">
    <text evidence="2">The sequence shown here is derived from an EMBL/GenBank/DDBJ whole genome shotgun (WGS) entry which is preliminary data.</text>
</comment>
<evidence type="ECO:0000313" key="2">
    <source>
        <dbReference type="EMBL" id="ESK90102.1"/>
    </source>
</evidence>
<dbReference type="KEGG" id="mrr:Moror_7841"/>
<feature type="region of interest" description="Disordered" evidence="1">
    <location>
        <begin position="169"/>
        <end position="211"/>
    </location>
</feature>
<dbReference type="EMBL" id="AWSO01000472">
    <property type="protein sequence ID" value="ESK90102.1"/>
    <property type="molecule type" value="Genomic_DNA"/>
</dbReference>
<dbReference type="OrthoDB" id="3064117at2759"/>
<reference evidence="2 3" key="1">
    <citation type="journal article" date="2014" name="BMC Genomics">
        <title>Genome and secretome analysis of the hemibiotrophic fungal pathogen, Moniliophthora roreri, which causes frosty pod rot disease of cacao: mechanisms of the biotrophic and necrotrophic phases.</title>
        <authorList>
            <person name="Meinhardt L.W."/>
            <person name="Costa G.G.L."/>
            <person name="Thomazella D.P.T."/>
            <person name="Teixeira P.J.P.L."/>
            <person name="Carazzolle M.F."/>
            <person name="Schuster S.C."/>
            <person name="Carlson J.E."/>
            <person name="Guiltinan M.J."/>
            <person name="Mieczkowski P."/>
            <person name="Farmer A."/>
            <person name="Ramaraj T."/>
            <person name="Crozier J."/>
            <person name="Davis R.E."/>
            <person name="Shao J."/>
            <person name="Melnick R.L."/>
            <person name="Pereira G.A.G."/>
            <person name="Bailey B.A."/>
        </authorList>
    </citation>
    <scope>NUCLEOTIDE SEQUENCE [LARGE SCALE GENOMIC DNA]</scope>
    <source>
        <strain evidence="2 3">MCA 2997</strain>
    </source>
</reference>
<dbReference type="Proteomes" id="UP000017559">
    <property type="component" value="Unassembled WGS sequence"/>
</dbReference>
<feature type="region of interest" description="Disordered" evidence="1">
    <location>
        <begin position="71"/>
        <end position="101"/>
    </location>
</feature>
<dbReference type="HOGENOM" id="CLU_556781_0_0_1"/>
<organism evidence="2 3">
    <name type="scientific">Moniliophthora roreri (strain MCA 2997)</name>
    <name type="common">Cocoa frosty pod rot fungus</name>
    <name type="synonym">Crinipellis roreri</name>
    <dbReference type="NCBI Taxonomy" id="1381753"/>
    <lineage>
        <taxon>Eukaryota</taxon>
        <taxon>Fungi</taxon>
        <taxon>Dikarya</taxon>
        <taxon>Basidiomycota</taxon>
        <taxon>Agaricomycotina</taxon>
        <taxon>Agaricomycetes</taxon>
        <taxon>Agaricomycetidae</taxon>
        <taxon>Agaricales</taxon>
        <taxon>Marasmiineae</taxon>
        <taxon>Marasmiaceae</taxon>
        <taxon>Moniliophthora</taxon>
    </lineage>
</organism>
<evidence type="ECO:0000313" key="3">
    <source>
        <dbReference type="Proteomes" id="UP000017559"/>
    </source>
</evidence>
<dbReference type="AlphaFoldDB" id="V2X8M3"/>
<protein>
    <submittedName>
        <fullName evidence="2">Uncharacterized protein</fullName>
    </submittedName>
</protein>
<feature type="compositionally biased region" description="Acidic residues" evidence="1">
    <location>
        <begin position="181"/>
        <end position="211"/>
    </location>
</feature>